<evidence type="ECO:0000313" key="2">
    <source>
        <dbReference type="EMBL" id="EXL67649.1"/>
    </source>
</evidence>
<feature type="region of interest" description="Disordered" evidence="1">
    <location>
        <begin position="1"/>
        <end position="58"/>
    </location>
</feature>
<protein>
    <submittedName>
        <fullName evidence="2">Uncharacterized protein</fullName>
    </submittedName>
</protein>
<dbReference type="AlphaFoldDB" id="X0I2X9"/>
<proteinExistence type="predicted"/>
<name>X0I2X9_FUSOX</name>
<accession>X0I2X9</accession>
<evidence type="ECO:0000256" key="1">
    <source>
        <dbReference type="SAM" id="MobiDB-lite"/>
    </source>
</evidence>
<dbReference type="Proteomes" id="UP000030676">
    <property type="component" value="Unassembled WGS sequence"/>
</dbReference>
<dbReference type="EMBL" id="KK033335">
    <property type="protein sequence ID" value="EXL67649.1"/>
    <property type="molecule type" value="Genomic_DNA"/>
</dbReference>
<organism evidence="2">
    <name type="scientific">Fusarium oxysporum f. sp. conglutinans race 2 54008</name>
    <dbReference type="NCBI Taxonomy" id="1089457"/>
    <lineage>
        <taxon>Eukaryota</taxon>
        <taxon>Fungi</taxon>
        <taxon>Dikarya</taxon>
        <taxon>Ascomycota</taxon>
        <taxon>Pezizomycotina</taxon>
        <taxon>Sordariomycetes</taxon>
        <taxon>Hypocreomycetidae</taxon>
        <taxon>Hypocreales</taxon>
        <taxon>Nectriaceae</taxon>
        <taxon>Fusarium</taxon>
        <taxon>Fusarium oxysporum species complex</taxon>
    </lineage>
</organism>
<sequence length="58" mass="6251">MNQDLPDATGTVMHASEIASKRSTRDGFLGRRIGPETEANIRSIGSFRPPGPARASRI</sequence>
<feature type="compositionally biased region" description="Basic and acidic residues" evidence="1">
    <location>
        <begin position="19"/>
        <end position="35"/>
    </location>
</feature>
<reference evidence="2" key="2">
    <citation type="submission" date="2014-03" db="EMBL/GenBank/DDBJ databases">
        <title>The Genome Annotation of Fusarium oxysporum PHW808.</title>
        <authorList>
            <consortium name="The Broad Institute Genomics Platform"/>
            <person name="Ma L.-J."/>
            <person name="Corby-Kistler H."/>
            <person name="Broz K."/>
            <person name="Gale L.R."/>
            <person name="Jonkers W."/>
            <person name="O'Donnell K."/>
            <person name="Ploetz R."/>
            <person name="Steinberg C."/>
            <person name="Schwartz D.C."/>
            <person name="VanEtten H."/>
            <person name="Zhou S."/>
            <person name="Young S.K."/>
            <person name="Zeng Q."/>
            <person name="Gargeya S."/>
            <person name="Fitzgerald M."/>
            <person name="Abouelleil A."/>
            <person name="Alvarado L."/>
            <person name="Chapman S.B."/>
            <person name="Gainer-Dewar J."/>
            <person name="Goldberg J."/>
            <person name="Griggs A."/>
            <person name="Gujja S."/>
            <person name="Hansen M."/>
            <person name="Howarth C."/>
            <person name="Imamovic A."/>
            <person name="Ireland A."/>
            <person name="Larimer J."/>
            <person name="McCowan C."/>
            <person name="Murphy C."/>
            <person name="Pearson M."/>
            <person name="Poon T.W."/>
            <person name="Priest M."/>
            <person name="Roberts A."/>
            <person name="Saif S."/>
            <person name="Shea T."/>
            <person name="Sykes S."/>
            <person name="Wortman J."/>
            <person name="Nusbaum C."/>
            <person name="Birren B."/>
        </authorList>
    </citation>
    <scope>NUCLEOTIDE SEQUENCE</scope>
    <source>
        <strain evidence="2">54008</strain>
    </source>
</reference>
<gene>
    <name evidence="2" type="ORF">FOPG_16243</name>
</gene>
<reference evidence="2" key="1">
    <citation type="submission" date="2011-11" db="EMBL/GenBank/DDBJ databases">
        <title>The Genome Sequence of Fusarium oxysporum PHW808.</title>
        <authorList>
            <consortium name="The Broad Institute Genome Sequencing Platform"/>
            <person name="Ma L.-J."/>
            <person name="Gale L.R."/>
            <person name="Schwartz D.C."/>
            <person name="Zhou S."/>
            <person name="Corby-Kistler H."/>
            <person name="Young S.K."/>
            <person name="Zeng Q."/>
            <person name="Gargeya S."/>
            <person name="Fitzgerald M."/>
            <person name="Haas B."/>
            <person name="Abouelleil A."/>
            <person name="Alvarado L."/>
            <person name="Arachchi H.M."/>
            <person name="Berlin A."/>
            <person name="Brown A."/>
            <person name="Chapman S.B."/>
            <person name="Chen Z."/>
            <person name="Dunbar C."/>
            <person name="Freedman E."/>
            <person name="Gearin G."/>
            <person name="Goldberg J."/>
            <person name="Griggs A."/>
            <person name="Gujja S."/>
            <person name="Heiman D."/>
            <person name="Howarth C."/>
            <person name="Larson L."/>
            <person name="Lui A."/>
            <person name="MacDonald P.J.P."/>
            <person name="Montmayeur A."/>
            <person name="Murphy C."/>
            <person name="Neiman D."/>
            <person name="Pearson M."/>
            <person name="Priest M."/>
            <person name="Roberts A."/>
            <person name="Saif S."/>
            <person name="Shea T."/>
            <person name="Shenoy N."/>
            <person name="Sisk P."/>
            <person name="Stolte C."/>
            <person name="Sykes S."/>
            <person name="Wortman J."/>
            <person name="Nusbaum C."/>
            <person name="Birren B."/>
        </authorList>
    </citation>
    <scope>NUCLEOTIDE SEQUENCE [LARGE SCALE GENOMIC DNA]</scope>
    <source>
        <strain evidence="2">54008</strain>
    </source>
</reference>
<dbReference type="HOGENOM" id="CLU_2979184_0_0_1"/>